<name>A0A1Z4JFA3_LEPBY</name>
<dbReference type="NCBIfam" id="TIGR03492">
    <property type="entry name" value="lipid-A-disaccharide synthase-related protein"/>
    <property type="match status" value="1"/>
</dbReference>
<keyword evidence="2" id="KW-1185">Reference proteome</keyword>
<gene>
    <name evidence="1" type="ORF">NIES2135_22330</name>
</gene>
<dbReference type="EMBL" id="AP018203">
    <property type="protein sequence ID" value="BAY55410.1"/>
    <property type="molecule type" value="Genomic_DNA"/>
</dbReference>
<evidence type="ECO:0000313" key="1">
    <source>
        <dbReference type="EMBL" id="BAY55410.1"/>
    </source>
</evidence>
<dbReference type="AlphaFoldDB" id="A0A1Z4JFA3"/>
<organism evidence="1 2">
    <name type="scientific">Leptolyngbya boryana NIES-2135</name>
    <dbReference type="NCBI Taxonomy" id="1973484"/>
    <lineage>
        <taxon>Bacteria</taxon>
        <taxon>Bacillati</taxon>
        <taxon>Cyanobacteriota</taxon>
        <taxon>Cyanophyceae</taxon>
        <taxon>Leptolyngbyales</taxon>
        <taxon>Leptolyngbyaceae</taxon>
        <taxon>Leptolyngbya group</taxon>
        <taxon>Leptolyngbya</taxon>
    </lineage>
</organism>
<dbReference type="InterPro" id="IPR019994">
    <property type="entry name" value="Lipid-A-disac_synthase-rel_put"/>
</dbReference>
<dbReference type="PANTHER" id="PTHR39517">
    <property type="entry name" value="SLL0192 PROTEIN"/>
    <property type="match status" value="1"/>
</dbReference>
<sequence>MRLLCLSNGHGEDTIAIRILQALQQKSDVTIEALPIVGEGHAYQKADIPVIGTVKVMPSGGFIYMDNKQLVRDIQGGLVKLTLEQIKAIHTWAKSGGMILAVGDIVPMLFAWTSGLPFAFVATAKSEYYLRDENGFIPRKSWWDDRLERSTGCIFQPWDRWLMKRPQCKAVFPRDRLTAQVLKRFHVPAFDLGNPMMDGLEWSGVKESDCLTIALIPGSRPPECFANWELMLRALNAMMGDFQRPMRFLSAIAPGIDLDHLHHLLLSYRWTSTESNIYVNGYGEKQATLQLMPGRFAECIQRSELAIAMAGTATEQFIGLGKPAFIMPGEGPQFTPAFAEAQTRLLGASVTLVEQPSQMGNAVRSLLENPDRIQMIADNGHRRMGEPGAADRISDRLLEILKTC</sequence>
<reference evidence="1 2" key="1">
    <citation type="submission" date="2017-06" db="EMBL/GenBank/DDBJ databases">
        <title>Genome sequencing of cyanobaciteial culture collection at National Institute for Environmental Studies (NIES).</title>
        <authorList>
            <person name="Hirose Y."/>
            <person name="Shimura Y."/>
            <person name="Fujisawa T."/>
            <person name="Nakamura Y."/>
            <person name="Kawachi M."/>
        </authorList>
    </citation>
    <scope>NUCLEOTIDE SEQUENCE [LARGE SCALE GENOMIC DNA]</scope>
    <source>
        <strain evidence="1 2">NIES-2135</strain>
    </source>
</reference>
<protein>
    <recommendedName>
        <fullName evidence="3">Lipid-A-disaccharide synthase</fullName>
    </recommendedName>
</protein>
<dbReference type="PANTHER" id="PTHR39517:SF1">
    <property type="entry name" value="LIPID-A-DISACCHARIDE SYNTHASE"/>
    <property type="match status" value="1"/>
</dbReference>
<accession>A0A1Z4JFA3</accession>
<evidence type="ECO:0000313" key="2">
    <source>
        <dbReference type="Proteomes" id="UP000217895"/>
    </source>
</evidence>
<dbReference type="SUPFAM" id="SSF53756">
    <property type="entry name" value="UDP-Glycosyltransferase/glycogen phosphorylase"/>
    <property type="match status" value="1"/>
</dbReference>
<dbReference type="Proteomes" id="UP000217895">
    <property type="component" value="Chromosome"/>
</dbReference>
<proteinExistence type="predicted"/>
<evidence type="ECO:0008006" key="3">
    <source>
        <dbReference type="Google" id="ProtNLM"/>
    </source>
</evidence>